<gene>
    <name evidence="2" type="ORF">G6011_10060</name>
</gene>
<comment type="caution">
    <text evidence="2">The sequence shown here is derived from an EMBL/GenBank/DDBJ whole genome shotgun (WGS) entry which is preliminary data.</text>
</comment>
<organism evidence="2 3">
    <name type="scientific">Alternaria panax</name>
    <dbReference type="NCBI Taxonomy" id="48097"/>
    <lineage>
        <taxon>Eukaryota</taxon>
        <taxon>Fungi</taxon>
        <taxon>Dikarya</taxon>
        <taxon>Ascomycota</taxon>
        <taxon>Pezizomycotina</taxon>
        <taxon>Dothideomycetes</taxon>
        <taxon>Pleosporomycetidae</taxon>
        <taxon>Pleosporales</taxon>
        <taxon>Pleosporineae</taxon>
        <taxon>Pleosporaceae</taxon>
        <taxon>Alternaria</taxon>
        <taxon>Alternaria sect. Panax</taxon>
    </lineage>
</organism>
<proteinExistence type="predicted"/>
<dbReference type="PANTHER" id="PTHR46910">
    <property type="entry name" value="TRANSCRIPTION FACTOR PDR1"/>
    <property type="match status" value="1"/>
</dbReference>
<protein>
    <recommendedName>
        <fullName evidence="4">Transcription factor domain-containing protein</fullName>
    </recommendedName>
</protein>
<evidence type="ECO:0000313" key="2">
    <source>
        <dbReference type="EMBL" id="KAG9186952.1"/>
    </source>
</evidence>
<evidence type="ECO:0000256" key="1">
    <source>
        <dbReference type="ARBA" id="ARBA00023242"/>
    </source>
</evidence>
<dbReference type="InterPro" id="IPR050987">
    <property type="entry name" value="AtrR-like"/>
</dbReference>
<dbReference type="GO" id="GO:0003700">
    <property type="term" value="F:DNA-binding transcription factor activity"/>
    <property type="evidence" value="ECO:0007669"/>
    <property type="project" value="InterPro"/>
</dbReference>
<dbReference type="CDD" id="cd12148">
    <property type="entry name" value="fungal_TF_MHR"/>
    <property type="match status" value="1"/>
</dbReference>
<reference evidence="2" key="1">
    <citation type="submission" date="2021-07" db="EMBL/GenBank/DDBJ databases">
        <title>Genome Resource of American Ginseng Black Spot Pathogen Alternaria panax.</title>
        <authorList>
            <person name="Qiu C."/>
            <person name="Wang W."/>
            <person name="Liu Z."/>
        </authorList>
    </citation>
    <scope>NUCLEOTIDE SEQUENCE</scope>
    <source>
        <strain evidence="2">BNCC115425</strain>
    </source>
</reference>
<name>A0AAD4FBH0_9PLEO</name>
<evidence type="ECO:0008006" key="4">
    <source>
        <dbReference type="Google" id="ProtNLM"/>
    </source>
</evidence>
<accession>A0AAD4FBH0</accession>
<keyword evidence="3" id="KW-1185">Reference proteome</keyword>
<dbReference type="EMBL" id="JAANER010000008">
    <property type="protein sequence ID" value="KAG9186952.1"/>
    <property type="molecule type" value="Genomic_DNA"/>
</dbReference>
<dbReference type="AlphaFoldDB" id="A0AAD4FBH0"/>
<evidence type="ECO:0000313" key="3">
    <source>
        <dbReference type="Proteomes" id="UP001199106"/>
    </source>
</evidence>
<dbReference type="PANTHER" id="PTHR46910:SF11">
    <property type="entry name" value="ZN(2)-C6 FUNGAL-TYPE DOMAIN-CONTAINING PROTEIN"/>
    <property type="match status" value="1"/>
</dbReference>
<keyword evidence="1" id="KW-0539">Nucleus</keyword>
<dbReference type="Proteomes" id="UP001199106">
    <property type="component" value="Unassembled WGS sequence"/>
</dbReference>
<sequence length="541" mass="61421">MSALNEAIEDLGKLRVRTEALSVDFKISPAEARSCIDEFASIISTMLVPDAFTDSLVDVGLLRALTEIIDSPFVNVDPGMRVMYYNAMYYGLQSMEGPGGDRTKKAYMKVLESVPAWLESPNDTSMDVHTAALSAWTAMTCHDYQLAWKFHCKSCQHIKSNGIDQLDVVPAKSFEEENKRDAGRYTYWYILSIDTLFRLFYGKPTVLQYVPNKVRPPLIFHSNNMQPSALHVTISTVWIRYTILTVELISYVDSHQIPGQDRNVSQKVDEICLQMEALMDEWKLHELMNAKDTSDDVRCLVADHIMNIYATIIGLQKLAKHRQARSRSGDIALRAARHVLNIIFDFYNTPNLNIKFISITDHFITLYPFCVVFTLYEHILACNNPESCESDIQILENIGAAMAQSSTQRQDLVPFERTINALNRVSRTLQEDRRKGSMLSEASEHVTQEMDLPPTSFDTIQNLMASELPDIDMSTFSSMPDYTTNMEGDFQSLEFFRAIENDFVARNWQTDWWDLGGGADIAMSQIPGTHPRGFAYQAPNT</sequence>